<sequence>MLQLYWSSFKRITLRFLAEPKWLLLLISVILMSLVYLNGSINNLPVAVVDLDHTSSSRELIRALDTTSKANIILYESSLEAYQDINDRKLFAVITIPRDYEKRLLRGEAITIPAYGDASSRLANGMIQQDFKSIYQQFLSRYNSDLMRNSGLSTEQVNIILMPIKSQIDPLYNAGISFAAITFPGLLVMLLQHSLLIVSTRTNIGLSSLPQGKPPAIVFLGSLSALIPIWLFLSIILFGLWPWLLGYRQLATLPQIILMTFPFLLAVMGLAKLLTESLRKVEMIYLTLSFITTPVFYLSGTIWPLEAMPNWVKCIAKLLPSTWASNMIASVNQMGLAISDNLFNLFMLLVLGGFYAALGIFISAVRDGSAREFFKRHSIKHFFK</sequence>
<evidence type="ECO:0000313" key="8">
    <source>
        <dbReference type="EMBL" id="AJA45794.1"/>
    </source>
</evidence>
<dbReference type="GO" id="GO:0005886">
    <property type="term" value="C:plasma membrane"/>
    <property type="evidence" value="ECO:0007669"/>
    <property type="project" value="UniProtKB-SubCell"/>
</dbReference>
<dbReference type="HOGENOM" id="CLU_039483_10_1_6"/>
<dbReference type="AlphaFoldDB" id="A0A0A7S2S5"/>
<dbReference type="KEGG" id="fpp:FPB0191_01983"/>
<feature type="transmembrane region" description="Helical" evidence="6">
    <location>
        <begin position="342"/>
        <end position="365"/>
    </location>
</feature>
<name>A0A0A7S2S5_FRIPE</name>
<proteinExistence type="predicted"/>
<keyword evidence="9" id="KW-1185">Reference proteome</keyword>
<evidence type="ECO:0000256" key="4">
    <source>
        <dbReference type="ARBA" id="ARBA00022989"/>
    </source>
</evidence>
<accession>A0A0A7S2S5</accession>
<dbReference type="OrthoDB" id="9811522at2"/>
<feature type="transmembrane region" description="Helical" evidence="6">
    <location>
        <begin position="283"/>
        <end position="303"/>
    </location>
</feature>
<keyword evidence="5 6" id="KW-0472">Membrane</keyword>
<evidence type="ECO:0000256" key="2">
    <source>
        <dbReference type="ARBA" id="ARBA00022475"/>
    </source>
</evidence>
<feature type="transmembrane region" description="Helical" evidence="6">
    <location>
        <begin position="171"/>
        <end position="196"/>
    </location>
</feature>
<keyword evidence="2" id="KW-1003">Cell membrane</keyword>
<evidence type="ECO:0000259" key="7">
    <source>
        <dbReference type="Pfam" id="PF12698"/>
    </source>
</evidence>
<keyword evidence="3 6" id="KW-0812">Transmembrane</keyword>
<feature type="transmembrane region" description="Helical" evidence="6">
    <location>
        <begin position="217"/>
        <end position="241"/>
    </location>
</feature>
<feature type="transmembrane region" description="Helical" evidence="6">
    <location>
        <begin position="21"/>
        <end position="41"/>
    </location>
</feature>
<gene>
    <name evidence="8" type="ORF">FPB0191_01983</name>
</gene>
<comment type="subcellular location">
    <subcellularLocation>
        <location evidence="1">Cell membrane</location>
        <topology evidence="1">Multi-pass membrane protein</topology>
    </subcellularLocation>
</comment>
<dbReference type="STRING" id="1267021.FPB0191_01983"/>
<dbReference type="Proteomes" id="UP000030901">
    <property type="component" value="Chromosome"/>
</dbReference>
<protein>
    <submittedName>
        <fullName evidence="8">ABC-type multidrug transport system, permease component</fullName>
    </submittedName>
</protein>
<evidence type="ECO:0000313" key="9">
    <source>
        <dbReference type="Proteomes" id="UP000030901"/>
    </source>
</evidence>
<dbReference type="Pfam" id="PF12698">
    <property type="entry name" value="ABC2_membrane_3"/>
    <property type="match status" value="1"/>
</dbReference>
<feature type="transmembrane region" description="Helical" evidence="6">
    <location>
        <begin position="253"/>
        <end position="271"/>
    </location>
</feature>
<dbReference type="Gene3D" id="3.40.1710.10">
    <property type="entry name" value="abc type-2 transporter like domain"/>
    <property type="match status" value="1"/>
</dbReference>
<evidence type="ECO:0000256" key="1">
    <source>
        <dbReference type="ARBA" id="ARBA00004651"/>
    </source>
</evidence>
<dbReference type="RefSeq" id="WP_039105712.1">
    <property type="nucleotide sequence ID" value="NZ_CP009056.1"/>
</dbReference>
<dbReference type="GO" id="GO:0140359">
    <property type="term" value="F:ABC-type transporter activity"/>
    <property type="evidence" value="ECO:0007669"/>
    <property type="project" value="InterPro"/>
</dbReference>
<dbReference type="InterPro" id="IPR013525">
    <property type="entry name" value="ABC2_TM"/>
</dbReference>
<keyword evidence="4 6" id="KW-1133">Transmembrane helix</keyword>
<feature type="domain" description="ABC-2 type transporter transmembrane" evidence="7">
    <location>
        <begin position="23"/>
        <end position="360"/>
    </location>
</feature>
<dbReference type="PANTHER" id="PTHR30294">
    <property type="entry name" value="MEMBRANE COMPONENT OF ABC TRANSPORTER YHHJ-RELATED"/>
    <property type="match status" value="1"/>
</dbReference>
<dbReference type="InterPro" id="IPR051449">
    <property type="entry name" value="ABC-2_transporter_component"/>
</dbReference>
<evidence type="ECO:0000256" key="5">
    <source>
        <dbReference type="ARBA" id="ARBA00023136"/>
    </source>
</evidence>
<dbReference type="EMBL" id="CP009056">
    <property type="protein sequence ID" value="AJA45794.1"/>
    <property type="molecule type" value="Genomic_DNA"/>
</dbReference>
<dbReference type="PANTHER" id="PTHR30294:SF46">
    <property type="entry name" value="ABC TRANSPORTER PERMEASE"/>
    <property type="match status" value="1"/>
</dbReference>
<evidence type="ECO:0000256" key="3">
    <source>
        <dbReference type="ARBA" id="ARBA00022692"/>
    </source>
</evidence>
<organism evidence="8 9">
    <name type="scientific">Frischella perrara</name>
    <dbReference type="NCBI Taxonomy" id="1267021"/>
    <lineage>
        <taxon>Bacteria</taxon>
        <taxon>Pseudomonadati</taxon>
        <taxon>Pseudomonadota</taxon>
        <taxon>Gammaproteobacteria</taxon>
        <taxon>Orbales</taxon>
        <taxon>Orbaceae</taxon>
        <taxon>Frischella</taxon>
    </lineage>
</organism>
<reference evidence="8 9" key="1">
    <citation type="journal article" date="2014" name="Appl. Environ. Microbiol.">
        <title>Gut symbionts from distinct hosts exhibit genotoxic activity via divergent colibactin biosynthetic pathways.</title>
        <authorList>
            <person name="Engel P."/>
            <person name="Vizcaino M.I."/>
            <person name="Crawford J.M."/>
        </authorList>
    </citation>
    <scope>NUCLEOTIDE SEQUENCE [LARGE SCALE GENOMIC DNA]</scope>
    <source>
        <strain evidence="8 9">PEB0191</strain>
    </source>
</reference>
<evidence type="ECO:0000256" key="6">
    <source>
        <dbReference type="SAM" id="Phobius"/>
    </source>
</evidence>